<dbReference type="AlphaFoldDB" id="A0A1M5XJE5"/>
<evidence type="ECO:0000256" key="4">
    <source>
        <dbReference type="ARBA" id="ARBA00048447"/>
    </source>
</evidence>
<comment type="catalytic activity">
    <reaction evidence="4">
        <text>uridine + phosphate = alpha-D-ribose 1-phosphate + uracil</text>
        <dbReference type="Rhea" id="RHEA:24388"/>
        <dbReference type="ChEBI" id="CHEBI:16704"/>
        <dbReference type="ChEBI" id="CHEBI:17568"/>
        <dbReference type="ChEBI" id="CHEBI:43474"/>
        <dbReference type="ChEBI" id="CHEBI:57720"/>
        <dbReference type="EC" id="2.4.2.3"/>
    </reaction>
</comment>
<dbReference type="CDD" id="cd09006">
    <property type="entry name" value="PNP_EcPNPI-like"/>
    <property type="match status" value="1"/>
</dbReference>
<dbReference type="NCBIfam" id="NF004489">
    <property type="entry name" value="PRK05819.1"/>
    <property type="match status" value="1"/>
</dbReference>
<reference evidence="7 8" key="1">
    <citation type="submission" date="2016-11" db="EMBL/GenBank/DDBJ databases">
        <authorList>
            <person name="Jaros S."/>
            <person name="Januszkiewicz K."/>
            <person name="Wedrychowicz H."/>
        </authorList>
    </citation>
    <scope>NUCLEOTIDE SEQUENCE [LARGE SCALE GENOMIC DNA]</scope>
    <source>
        <strain evidence="7 8">DSM 3089</strain>
    </source>
</reference>
<name>A0A1M5XJE5_9CLOT</name>
<proteinExistence type="inferred from homology"/>
<dbReference type="InterPro" id="IPR035994">
    <property type="entry name" value="Nucleoside_phosphorylase_sf"/>
</dbReference>
<dbReference type="Pfam" id="PF01048">
    <property type="entry name" value="PNP_UDP_1"/>
    <property type="match status" value="1"/>
</dbReference>
<comment type="similarity">
    <text evidence="1 5">Belongs to the PNP/UDP phosphorylase family.</text>
</comment>
<dbReference type="GO" id="GO:0004731">
    <property type="term" value="F:purine-nucleoside phosphorylase activity"/>
    <property type="evidence" value="ECO:0007669"/>
    <property type="project" value="UniProtKB-UniRule"/>
</dbReference>
<dbReference type="InterPro" id="IPR004402">
    <property type="entry name" value="DeoD-type"/>
</dbReference>
<sequence length="234" mass="25978">MSVHIGAKQNEIAKTVLMPGDPLRAKFIAETMLEDAVCYNTVRGMYGYTGTYKGKKVSVQGSGMGMPSMSIYAEELFRDYGVENIIRIGTCGTIQEDIQVRDVIIAMSASTDSNINNIRFGNANFAPTASFDLVYRAYQIAQEKNMKVAVGNVLSADLFYHEDPEAWKIWAKYNVLALEMEGAALYTLAAKYRRKALMLLTVSDNIITGEETTSEERQTTFTQMIELALETAEA</sequence>
<gene>
    <name evidence="5" type="primary">deoD</name>
    <name evidence="7" type="ORF">SAMN02745196_02304</name>
</gene>
<dbReference type="GO" id="GO:0004850">
    <property type="term" value="F:uridine phosphorylase activity"/>
    <property type="evidence" value="ECO:0007669"/>
    <property type="project" value="UniProtKB-EC"/>
</dbReference>
<evidence type="ECO:0000259" key="6">
    <source>
        <dbReference type="Pfam" id="PF01048"/>
    </source>
</evidence>
<keyword evidence="2 5" id="KW-0328">Glycosyltransferase</keyword>
<feature type="binding site" description="in other chain" evidence="5">
    <location>
        <begin position="179"/>
        <end position="181"/>
    </location>
    <ligand>
        <name>a purine D-ribonucleoside</name>
        <dbReference type="ChEBI" id="CHEBI:142355"/>
        <note>ligand shared between dimeric partners</note>
    </ligand>
</feature>
<dbReference type="OrthoDB" id="9782889at2"/>
<evidence type="ECO:0000256" key="1">
    <source>
        <dbReference type="ARBA" id="ARBA00010456"/>
    </source>
</evidence>
<feature type="binding site" description="in other chain" evidence="5">
    <location>
        <position position="24"/>
    </location>
    <ligand>
        <name>phosphate</name>
        <dbReference type="ChEBI" id="CHEBI:43474"/>
        <note>ligand shared between dimeric partners</note>
    </ligand>
</feature>
<feature type="site" description="Important for catalytic activity" evidence="5">
    <location>
        <position position="217"/>
    </location>
</feature>
<accession>A0A1M5XJE5</accession>
<evidence type="ECO:0000313" key="8">
    <source>
        <dbReference type="Proteomes" id="UP000184526"/>
    </source>
</evidence>
<feature type="binding site" description="in other chain" evidence="5">
    <location>
        <position position="20"/>
    </location>
    <ligand>
        <name>phosphate</name>
        <dbReference type="ChEBI" id="CHEBI:43474"/>
        <note>ligand shared between dimeric partners</note>
    </ligand>
</feature>
<feature type="active site" description="Proton donor" evidence="5">
    <location>
        <position position="204"/>
    </location>
</feature>
<evidence type="ECO:0000313" key="7">
    <source>
        <dbReference type="EMBL" id="SHH99957.1"/>
    </source>
</evidence>
<evidence type="ECO:0000256" key="2">
    <source>
        <dbReference type="ARBA" id="ARBA00022676"/>
    </source>
</evidence>
<dbReference type="GO" id="GO:0005829">
    <property type="term" value="C:cytosol"/>
    <property type="evidence" value="ECO:0007669"/>
    <property type="project" value="TreeGrafter"/>
</dbReference>
<dbReference type="GO" id="GO:0006152">
    <property type="term" value="P:purine nucleoside catabolic process"/>
    <property type="evidence" value="ECO:0007669"/>
    <property type="project" value="TreeGrafter"/>
</dbReference>
<evidence type="ECO:0000256" key="3">
    <source>
        <dbReference type="ARBA" id="ARBA00022679"/>
    </source>
</evidence>
<evidence type="ECO:0000256" key="5">
    <source>
        <dbReference type="HAMAP-Rule" id="MF_01627"/>
    </source>
</evidence>
<feature type="binding site" evidence="5">
    <location>
        <position position="4"/>
    </location>
    <ligand>
        <name>a purine D-ribonucleoside</name>
        <dbReference type="ChEBI" id="CHEBI:142355"/>
        <note>ligand shared between dimeric partners</note>
    </ligand>
</feature>
<feature type="binding site" description="in other chain" evidence="5">
    <location>
        <begin position="203"/>
        <end position="204"/>
    </location>
    <ligand>
        <name>a purine D-ribonucleoside</name>
        <dbReference type="ChEBI" id="CHEBI:142355"/>
        <note>ligand shared between dimeric partners</note>
    </ligand>
</feature>
<feature type="binding site" evidence="5">
    <location>
        <position position="43"/>
    </location>
    <ligand>
        <name>phosphate</name>
        <dbReference type="ChEBI" id="CHEBI:43474"/>
        <note>ligand shared between dimeric partners</note>
    </ligand>
</feature>
<comment type="subunit">
    <text evidence="5">Homohexamer; trimer of homodimers.</text>
</comment>
<dbReference type="STRING" id="1121306.SAMN02745196_02304"/>
<dbReference type="EC" id="2.4.2.1" evidence="5"/>
<feature type="domain" description="Nucleoside phosphorylase" evidence="6">
    <location>
        <begin position="15"/>
        <end position="228"/>
    </location>
</feature>
<dbReference type="PROSITE" id="PS01232">
    <property type="entry name" value="PNP_UDP_1"/>
    <property type="match status" value="1"/>
</dbReference>
<organism evidence="7 8">
    <name type="scientific">Clostridium collagenovorans DSM 3089</name>
    <dbReference type="NCBI Taxonomy" id="1121306"/>
    <lineage>
        <taxon>Bacteria</taxon>
        <taxon>Bacillati</taxon>
        <taxon>Bacillota</taxon>
        <taxon>Clostridia</taxon>
        <taxon>Eubacteriales</taxon>
        <taxon>Clostridiaceae</taxon>
        <taxon>Clostridium</taxon>
    </lineage>
</organism>
<dbReference type="HAMAP" id="MF_01627">
    <property type="entry name" value="Pur_nucleosid_phosp"/>
    <property type="match status" value="1"/>
</dbReference>
<dbReference type="RefSeq" id="WP_072832158.1">
    <property type="nucleotide sequence ID" value="NZ_FQXP01000008.1"/>
</dbReference>
<dbReference type="Proteomes" id="UP000184526">
    <property type="component" value="Unassembled WGS sequence"/>
</dbReference>
<feature type="binding site" description="in other chain" evidence="5">
    <location>
        <begin position="87"/>
        <end position="90"/>
    </location>
    <ligand>
        <name>phosphate</name>
        <dbReference type="ChEBI" id="CHEBI:43474"/>
        <note>ligand shared between dimeric partners</note>
    </ligand>
</feature>
<dbReference type="Gene3D" id="3.40.50.1580">
    <property type="entry name" value="Nucleoside phosphorylase domain"/>
    <property type="match status" value="1"/>
</dbReference>
<dbReference type="NCBIfam" id="TIGR00107">
    <property type="entry name" value="deoD"/>
    <property type="match status" value="1"/>
</dbReference>
<keyword evidence="8" id="KW-1185">Reference proteome</keyword>
<comment type="function">
    <text evidence="5">Catalyzes the reversible phosphorolytic breakdown of the N-glycosidic bond in the beta-(deoxy)ribonucleoside molecules, with the formation of the corresponding free purine bases and pentose-1-phosphate.</text>
</comment>
<keyword evidence="3 5" id="KW-0808">Transferase</keyword>
<dbReference type="SUPFAM" id="SSF53167">
    <property type="entry name" value="Purine and uridine phosphorylases"/>
    <property type="match status" value="1"/>
</dbReference>
<dbReference type="InterPro" id="IPR018016">
    <property type="entry name" value="Nucleoside_phosphorylase_CS"/>
</dbReference>
<dbReference type="EMBL" id="FQXP01000008">
    <property type="protein sequence ID" value="SHH99957.1"/>
    <property type="molecule type" value="Genomic_DNA"/>
</dbReference>
<dbReference type="PANTHER" id="PTHR43691">
    <property type="entry name" value="URIDINE PHOSPHORYLASE"/>
    <property type="match status" value="1"/>
</dbReference>
<protein>
    <recommendedName>
        <fullName evidence="5">Purine nucleoside phosphorylase DeoD-type</fullName>
        <shortName evidence="5">PNP</shortName>
        <ecNumber evidence="5">2.4.2.1</ecNumber>
    </recommendedName>
</protein>
<dbReference type="InterPro" id="IPR000845">
    <property type="entry name" value="Nucleoside_phosphorylase_d"/>
</dbReference>
<dbReference type="PANTHER" id="PTHR43691:SF11">
    <property type="entry name" value="FI09636P-RELATED"/>
    <property type="match status" value="1"/>
</dbReference>
<comment type="catalytic activity">
    <reaction evidence="5">
        <text>a purine D-ribonucleoside + phosphate = a purine nucleobase + alpha-D-ribose 1-phosphate</text>
        <dbReference type="Rhea" id="RHEA:19805"/>
        <dbReference type="ChEBI" id="CHEBI:26386"/>
        <dbReference type="ChEBI" id="CHEBI:43474"/>
        <dbReference type="ChEBI" id="CHEBI:57720"/>
        <dbReference type="ChEBI" id="CHEBI:142355"/>
        <dbReference type="EC" id="2.4.2.1"/>
    </reaction>
</comment>
<comment type="catalytic activity">
    <reaction evidence="5">
        <text>a purine 2'-deoxy-D-ribonucleoside + phosphate = a purine nucleobase + 2-deoxy-alpha-D-ribose 1-phosphate</text>
        <dbReference type="Rhea" id="RHEA:36431"/>
        <dbReference type="ChEBI" id="CHEBI:26386"/>
        <dbReference type="ChEBI" id="CHEBI:43474"/>
        <dbReference type="ChEBI" id="CHEBI:57259"/>
        <dbReference type="ChEBI" id="CHEBI:142361"/>
        <dbReference type="EC" id="2.4.2.1"/>
    </reaction>
</comment>